<name>A0A845ABZ3_9SPHN</name>
<dbReference type="EMBL" id="WTYQ01000005">
    <property type="protein sequence ID" value="MXP26909.1"/>
    <property type="molecule type" value="Genomic_DNA"/>
</dbReference>
<feature type="compositionally biased region" description="Polar residues" evidence="1">
    <location>
        <begin position="42"/>
        <end position="52"/>
    </location>
</feature>
<feature type="compositionally biased region" description="Basic and acidic residues" evidence="1">
    <location>
        <begin position="98"/>
        <end position="110"/>
    </location>
</feature>
<protein>
    <submittedName>
        <fullName evidence="2">Uncharacterized protein</fullName>
    </submittedName>
</protein>
<feature type="compositionally biased region" description="Basic and acidic residues" evidence="1">
    <location>
        <begin position="20"/>
        <end position="29"/>
    </location>
</feature>
<feature type="region of interest" description="Disordered" evidence="1">
    <location>
        <begin position="1"/>
        <end position="110"/>
    </location>
</feature>
<gene>
    <name evidence="2" type="ORF">GRI39_12785</name>
</gene>
<accession>A0A845ABZ3</accession>
<sequence>MTSKPVENQEQRQAGMAPETHNDEQDDHLSQAQEISEEAQGLTPNSESPTESLKQKADGDVSGDSTQDLVDHMRDMESSGRIDMDAYRGEPNYDDDVDKYGKQAKPEEPR</sequence>
<evidence type="ECO:0000313" key="3">
    <source>
        <dbReference type="Proteomes" id="UP000460561"/>
    </source>
</evidence>
<keyword evidence="3" id="KW-1185">Reference proteome</keyword>
<dbReference type="AlphaFoldDB" id="A0A845ABZ3"/>
<feature type="compositionally biased region" description="Polar residues" evidence="1">
    <location>
        <begin position="1"/>
        <end position="12"/>
    </location>
</feature>
<proteinExistence type="predicted"/>
<dbReference type="Proteomes" id="UP000460561">
    <property type="component" value="Unassembled WGS sequence"/>
</dbReference>
<reference evidence="2 3" key="1">
    <citation type="submission" date="2019-12" db="EMBL/GenBank/DDBJ databases">
        <title>Genomic-based taxomic classification of the family Erythrobacteraceae.</title>
        <authorList>
            <person name="Xu L."/>
        </authorList>
    </citation>
    <scope>NUCLEOTIDE SEQUENCE [LARGE SCALE GENOMIC DNA]</scope>
    <source>
        <strain evidence="2 3">DSM 18604</strain>
    </source>
</reference>
<evidence type="ECO:0000313" key="2">
    <source>
        <dbReference type="EMBL" id="MXP26909.1"/>
    </source>
</evidence>
<dbReference type="RefSeq" id="WP_160740116.1">
    <property type="nucleotide sequence ID" value="NZ_WTYQ01000005.1"/>
</dbReference>
<comment type="caution">
    <text evidence="2">The sequence shown here is derived from an EMBL/GenBank/DDBJ whole genome shotgun (WGS) entry which is preliminary data.</text>
</comment>
<evidence type="ECO:0000256" key="1">
    <source>
        <dbReference type="SAM" id="MobiDB-lite"/>
    </source>
</evidence>
<organism evidence="2 3">
    <name type="scientific">Altericroceibacterium indicum</name>
    <dbReference type="NCBI Taxonomy" id="374177"/>
    <lineage>
        <taxon>Bacteria</taxon>
        <taxon>Pseudomonadati</taxon>
        <taxon>Pseudomonadota</taxon>
        <taxon>Alphaproteobacteria</taxon>
        <taxon>Sphingomonadales</taxon>
        <taxon>Erythrobacteraceae</taxon>
        <taxon>Altericroceibacterium</taxon>
    </lineage>
</organism>
<feature type="compositionally biased region" description="Basic and acidic residues" evidence="1">
    <location>
        <begin position="69"/>
        <end position="88"/>
    </location>
</feature>
<dbReference type="OrthoDB" id="7427177at2"/>